<sequence>MDANGSRFHALVTRADWTARATPDAHWDWLPDDAAQADALGQLVLKPLLFEFKAGTAQALDEPTSHAGGAFDAYGNLYSLSADGTAIRVWSSGSGTLTDFWPLPEPSPAPPDPGAFGPCAPAAPPPPWVLEALTVTTGHYLVVASRAAGGLLIFDLHGGGPPLPQPWADMPEPRALLALADGGVALFDVDRALHRLGPDLRPCVPRVVSPSAFRPEPAADAEPPPPPCRLALGADATAVAALPGDRFLVLRDRGDRRHLAVVDWTGVAGNEVGPLEAQIRDATAGGVLPQLSRRTLAVEWPADPDASGFSVLLLAASGDQAFRFRAMAPEAAGGEWRFTLQRDFIPLRRYAAGGFASLAPGQVLHRFPSARAFYFGADRWLPLLTLPRPRCERDGVLDGPVWDSATPGCVWHRVALDARRPPGSSVTLQSRAADTPDGLALQPWRDEPALLPHPGGPELPWREPSPGACKEVQTLTCLLQAATGRYLQLRVQAASDGQQSPGLAALRAWYPRFSYLQHYLPTVYRADAASSAFTERFLALFEGELTRWEDRIAAAQLLLDARTAPRETLEWLAGWLAVVFDGSTGPARRRALLRHAFGVQARRGTVPGLLLAATLAWEPDDVDAEPWLAAPEALPDRLHGVRLQELFGLAPPLPAGAWRPAQGRAALLERLGGDDSLLADPARLQQALGFVPRAAREEAALLVPARLADVPDDEPRPRSEDFDDYLVATQPCAPLRQRWQDYLARRWRRISLLNAAWGTGWRGFDRIPSPLGLPAGSAALADWWRFEAQIVRALTPAHRFRVVLPLPADTARLDFDELARRRAAVERAVARDKPAHTVAEIRFGFELFRVGEARLGHDTRLELGLLRRPELAALTTDSIWPPFVLGERDLGGGQLTHPRPLPPRDRVGLDR</sequence>
<keyword evidence="3" id="KW-1185">Reference proteome</keyword>
<dbReference type="RefSeq" id="WP_394514489.1">
    <property type="nucleotide sequence ID" value="NZ_JBIGHX010000012.1"/>
</dbReference>
<comment type="caution">
    <text evidence="2">The sequence shown here is derived from an EMBL/GenBank/DDBJ whole genome shotgun (WGS) entry which is preliminary data.</text>
</comment>
<feature type="compositionally biased region" description="Basic and acidic residues" evidence="1">
    <location>
        <begin position="902"/>
        <end position="911"/>
    </location>
</feature>
<feature type="region of interest" description="Disordered" evidence="1">
    <location>
        <begin position="891"/>
        <end position="911"/>
    </location>
</feature>
<reference evidence="2 3" key="1">
    <citation type="submission" date="2024-08" db="EMBL/GenBank/DDBJ databases">
        <authorList>
            <person name="Lu H."/>
        </authorList>
    </citation>
    <scope>NUCLEOTIDE SEQUENCE [LARGE SCALE GENOMIC DNA]</scope>
    <source>
        <strain evidence="2 3">DXS20W</strain>
    </source>
</reference>
<dbReference type="Proteomes" id="UP001606302">
    <property type="component" value="Unassembled WGS sequence"/>
</dbReference>
<evidence type="ECO:0000313" key="2">
    <source>
        <dbReference type="EMBL" id="MFG6464843.1"/>
    </source>
</evidence>
<dbReference type="EMBL" id="JBIGHX010000012">
    <property type="protein sequence ID" value="MFG6464843.1"/>
    <property type="molecule type" value="Genomic_DNA"/>
</dbReference>
<dbReference type="InterPro" id="IPR006521">
    <property type="entry name" value="Tail_protein_I"/>
</dbReference>
<evidence type="ECO:0000313" key="3">
    <source>
        <dbReference type="Proteomes" id="UP001606302"/>
    </source>
</evidence>
<evidence type="ECO:0000256" key="1">
    <source>
        <dbReference type="SAM" id="MobiDB-lite"/>
    </source>
</evidence>
<name>A0ABW7GS79_9BURK</name>
<proteinExistence type="predicted"/>
<dbReference type="SUPFAM" id="SSF75011">
    <property type="entry name" value="3-carboxy-cis,cis-mucoante lactonizing enzyme"/>
    <property type="match status" value="1"/>
</dbReference>
<accession>A0ABW7GS79</accession>
<organism evidence="2 3">
    <name type="scientific">Pelomonas lactea</name>
    <dbReference type="NCBI Taxonomy" id="3299030"/>
    <lineage>
        <taxon>Bacteria</taxon>
        <taxon>Pseudomonadati</taxon>
        <taxon>Pseudomonadota</taxon>
        <taxon>Betaproteobacteria</taxon>
        <taxon>Burkholderiales</taxon>
        <taxon>Sphaerotilaceae</taxon>
        <taxon>Roseateles</taxon>
    </lineage>
</organism>
<dbReference type="InterPro" id="IPR011748">
    <property type="entry name" value="Unchr_phage_tail-like"/>
</dbReference>
<dbReference type="Gene3D" id="3.20.20.80">
    <property type="entry name" value="Glycosidases"/>
    <property type="match status" value="1"/>
</dbReference>
<dbReference type="NCBIfam" id="TIGR02242">
    <property type="entry name" value="tail_TIGR02242"/>
    <property type="match status" value="1"/>
</dbReference>
<protein>
    <submittedName>
        <fullName evidence="2">Phage tail protein</fullName>
    </submittedName>
</protein>
<dbReference type="Pfam" id="PF09684">
    <property type="entry name" value="Tail_P2_I"/>
    <property type="match status" value="1"/>
</dbReference>
<gene>
    <name evidence="2" type="ORF">ACG04Q_24940</name>
</gene>